<accession>A0AAN8YL91</accession>
<evidence type="ECO:0000313" key="2">
    <source>
        <dbReference type="Proteomes" id="UP001371456"/>
    </source>
</evidence>
<dbReference type="AlphaFoldDB" id="A0AAN8YL91"/>
<reference evidence="1 2" key="1">
    <citation type="submission" date="2024-02" db="EMBL/GenBank/DDBJ databases">
        <title>de novo genome assembly of Solanum bulbocastanum strain 11H21.</title>
        <authorList>
            <person name="Hosaka A.J."/>
        </authorList>
    </citation>
    <scope>NUCLEOTIDE SEQUENCE [LARGE SCALE GENOMIC DNA]</scope>
    <source>
        <tissue evidence="1">Young leaves</tissue>
    </source>
</reference>
<organism evidence="1 2">
    <name type="scientific">Solanum bulbocastanum</name>
    <name type="common">Wild potato</name>
    <dbReference type="NCBI Taxonomy" id="147425"/>
    <lineage>
        <taxon>Eukaryota</taxon>
        <taxon>Viridiplantae</taxon>
        <taxon>Streptophyta</taxon>
        <taxon>Embryophyta</taxon>
        <taxon>Tracheophyta</taxon>
        <taxon>Spermatophyta</taxon>
        <taxon>Magnoliopsida</taxon>
        <taxon>eudicotyledons</taxon>
        <taxon>Gunneridae</taxon>
        <taxon>Pentapetalae</taxon>
        <taxon>asterids</taxon>
        <taxon>lamiids</taxon>
        <taxon>Solanales</taxon>
        <taxon>Solanaceae</taxon>
        <taxon>Solanoideae</taxon>
        <taxon>Solaneae</taxon>
        <taxon>Solanum</taxon>
    </lineage>
</organism>
<protein>
    <submittedName>
        <fullName evidence="1">Uncharacterized protein</fullName>
    </submittedName>
</protein>
<proteinExistence type="predicted"/>
<sequence length="89" mass="10140">MINRLESTRAIIDHDSITVLEETFLFGNYLFCVKKLTKKLAALFFSLINSFQDIRGNSVQISLVLISTLNLMLPTCTIMEHIVDQSFDV</sequence>
<name>A0AAN8YL91_SOLBU</name>
<gene>
    <name evidence="1" type="ORF">RDI58_003942</name>
</gene>
<dbReference type="EMBL" id="JBANQN010000002">
    <property type="protein sequence ID" value="KAK6796241.1"/>
    <property type="molecule type" value="Genomic_DNA"/>
</dbReference>
<evidence type="ECO:0000313" key="1">
    <source>
        <dbReference type="EMBL" id="KAK6796241.1"/>
    </source>
</evidence>
<keyword evidence="2" id="KW-1185">Reference proteome</keyword>
<dbReference type="Proteomes" id="UP001371456">
    <property type="component" value="Unassembled WGS sequence"/>
</dbReference>
<comment type="caution">
    <text evidence="1">The sequence shown here is derived from an EMBL/GenBank/DDBJ whole genome shotgun (WGS) entry which is preliminary data.</text>
</comment>